<evidence type="ECO:0000313" key="12">
    <source>
        <dbReference type="Proteomes" id="UP000608063"/>
    </source>
</evidence>
<proteinExistence type="predicted"/>
<keyword evidence="7" id="KW-0732">Signal</keyword>
<evidence type="ECO:0000313" key="10">
    <source>
        <dbReference type="EMBL" id="NKT81477.1"/>
    </source>
</evidence>
<dbReference type="InterPro" id="IPR042094">
    <property type="entry name" value="T2SS_GspF_sf"/>
</dbReference>
<dbReference type="Gene3D" id="1.20.81.30">
    <property type="entry name" value="Type II secretion system (T2SS), domain F"/>
    <property type="match status" value="1"/>
</dbReference>
<feature type="signal peptide" evidence="7">
    <location>
        <begin position="1"/>
        <end position="23"/>
    </location>
</feature>
<reference evidence="11" key="2">
    <citation type="journal article" date="2020" name="Environ. Microbiol.">
        <title>The novel and transferable erm(51) gene confers Macrolides, Lincosamides, and Streptogramins B (MLSB) resistance to clonal Rhodococcus equi in the environment.</title>
        <authorList>
            <person name="Huber L."/>
            <person name="Giguere S."/>
            <person name="Slovis N.M."/>
            <person name="Alvarez-Narvaez S."/>
            <person name="Hart K.A."/>
            <person name="Greiter M."/>
            <person name="Morris E.R.A."/>
            <person name="Cohen N.D."/>
        </authorList>
    </citation>
    <scope>NUCLEOTIDE SEQUENCE</scope>
    <source>
        <strain evidence="10">Lh_116_1</strain>
        <strain evidence="11">Lh_16_1</strain>
    </source>
</reference>
<dbReference type="AlphaFoldDB" id="A0A9Q4ZY21"/>
<feature type="transmembrane region" description="Helical" evidence="6">
    <location>
        <begin position="422"/>
        <end position="442"/>
    </location>
</feature>
<comment type="subcellular location">
    <subcellularLocation>
        <location evidence="1">Cell membrane</location>
        <topology evidence="1">Multi-pass membrane protein</topology>
    </subcellularLocation>
</comment>
<evidence type="ECO:0000256" key="4">
    <source>
        <dbReference type="ARBA" id="ARBA00022989"/>
    </source>
</evidence>
<organism evidence="11 12">
    <name type="scientific">Rhodococcus hoagii</name>
    <name type="common">Corynebacterium equii</name>
    <dbReference type="NCBI Taxonomy" id="43767"/>
    <lineage>
        <taxon>Bacteria</taxon>
        <taxon>Bacillati</taxon>
        <taxon>Actinomycetota</taxon>
        <taxon>Actinomycetes</taxon>
        <taxon>Mycobacteriales</taxon>
        <taxon>Nocardiaceae</taxon>
        <taxon>Prescottella</taxon>
    </lineage>
</organism>
<feature type="transmembrane region" description="Helical" evidence="6">
    <location>
        <begin position="595"/>
        <end position="615"/>
    </location>
</feature>
<dbReference type="SMART" id="SM00327">
    <property type="entry name" value="VWA"/>
    <property type="match status" value="1"/>
</dbReference>
<evidence type="ECO:0000256" key="5">
    <source>
        <dbReference type="ARBA" id="ARBA00023136"/>
    </source>
</evidence>
<sequence>MRRYVVAVVLALGVGLSGAPADADVADPDAVQVAAVDTTRLPDVEVAILAPPSVAGQPVLPNTFALAEGGVPREIEVRQQPGSEQDIVLAIDVSGGMSGRALDDVKRAASDFVRQAPVGAHIGIVAISSEPQVVSDLTSDTEDLLRRIDGLKAGGSSAIADSVVVAAELLDRGDAPNNILLLLTDGADTSSSRMMSEIPAVLSRSHVSLYTVQMSTPETNTALLQQIAREARGQYAAAEDTAALGAIYQSVARALGNLYVVRYRSESGGATQVVVSVRSGATHSVSDPFPVSLPDANSVRQPDIVAGSGFWASEAGLSLGLATTYLALCALVVAVVGRAAPAISAERRGRTVGDDSLLHRVSERLVHWIDQNLRRRGRIAARTQALQEAGLKMRPGDFITLVAAAAVTAAAIGLLLSGLLLALLLAIVVVGVSQVVLGVLAGRRRAEFADQLDDSVQLLASNLRAGHSLLRALDAVSREAEAPTAEEFARVVNETRVGRDLGDSLNDLAQRMQCEDFEWIAQAISIHREVGGDLADVLDQVGHTIRERNQIRRQVKALAAEGKLSAYVLMALPFGITGFLYMNNPTYLERFTEGIIGYSMIAVCLVLLTVGALWLRKLVNLKF</sequence>
<evidence type="ECO:0000256" key="7">
    <source>
        <dbReference type="SAM" id="SignalP"/>
    </source>
</evidence>
<feature type="domain" description="VWFA" evidence="8">
    <location>
        <begin position="86"/>
        <end position="251"/>
    </location>
</feature>
<dbReference type="Pfam" id="PF00482">
    <property type="entry name" value="T2SSF"/>
    <property type="match status" value="1"/>
</dbReference>
<dbReference type="Gene3D" id="3.40.50.410">
    <property type="entry name" value="von Willebrand factor, type A domain"/>
    <property type="match status" value="1"/>
</dbReference>
<feature type="chain" id="PRO_5044465656" evidence="7">
    <location>
        <begin position="24"/>
        <end position="623"/>
    </location>
</feature>
<dbReference type="PROSITE" id="PS50234">
    <property type="entry name" value="VWFA"/>
    <property type="match status" value="1"/>
</dbReference>
<gene>
    <name evidence="9" type="ORF">GS441_23020</name>
    <name evidence="10" type="ORF">GS882_25740</name>
    <name evidence="11" type="ORF">GS947_12890</name>
</gene>
<name>A0A9Q4ZY21_RHOHA</name>
<keyword evidence="5 6" id="KW-0472">Membrane</keyword>
<evidence type="ECO:0000256" key="3">
    <source>
        <dbReference type="ARBA" id="ARBA00022692"/>
    </source>
</evidence>
<evidence type="ECO:0000256" key="2">
    <source>
        <dbReference type="ARBA" id="ARBA00022475"/>
    </source>
</evidence>
<dbReference type="Pfam" id="PF00092">
    <property type="entry name" value="VWA"/>
    <property type="match status" value="1"/>
</dbReference>
<feature type="transmembrane region" description="Helical" evidence="6">
    <location>
        <begin position="317"/>
        <end position="340"/>
    </location>
</feature>
<keyword evidence="4 6" id="KW-1133">Transmembrane helix</keyword>
<dbReference type="EMBL" id="WVBC01000034">
    <property type="protein sequence ID" value="NKT81477.1"/>
    <property type="molecule type" value="Genomic_DNA"/>
</dbReference>
<protein>
    <submittedName>
        <fullName evidence="11">VWA domain-containing protein</fullName>
    </submittedName>
</protein>
<feature type="transmembrane region" description="Helical" evidence="6">
    <location>
        <begin position="564"/>
        <end position="583"/>
    </location>
</feature>
<evidence type="ECO:0000256" key="1">
    <source>
        <dbReference type="ARBA" id="ARBA00004651"/>
    </source>
</evidence>
<dbReference type="InterPro" id="IPR018076">
    <property type="entry name" value="T2SS_GspF_dom"/>
</dbReference>
<dbReference type="Proteomes" id="UP000608063">
    <property type="component" value="Unassembled WGS sequence"/>
</dbReference>
<reference evidence="9" key="1">
    <citation type="submission" date="2019-11" db="EMBL/GenBank/DDBJ databases">
        <title>Spread of Macrolides and rifampicin resistant Rhodococcus equi in clinical isolates in the USA.</title>
        <authorList>
            <person name="Alvarez-Narvaez S."/>
            <person name="Huber L."/>
            <person name="Cohen N.D."/>
            <person name="Slovis N."/>
            <person name="Greiter M."/>
            <person name="Giguere S."/>
            <person name="Hart K."/>
        </authorList>
    </citation>
    <scope>NUCLEOTIDE SEQUENCE</scope>
    <source>
        <strain evidence="9">Lh_17</strain>
    </source>
</reference>
<dbReference type="Proteomes" id="UP000603463">
    <property type="component" value="Unassembled WGS sequence"/>
</dbReference>
<evidence type="ECO:0000313" key="9">
    <source>
        <dbReference type="EMBL" id="MBM4568183.1"/>
    </source>
</evidence>
<keyword evidence="2" id="KW-1003">Cell membrane</keyword>
<dbReference type="SUPFAM" id="SSF53300">
    <property type="entry name" value="vWA-like"/>
    <property type="match status" value="1"/>
</dbReference>
<dbReference type="EMBL" id="WUXR01000018">
    <property type="protein sequence ID" value="MBM4568183.1"/>
    <property type="molecule type" value="Genomic_DNA"/>
</dbReference>
<dbReference type="PANTHER" id="PTHR35007">
    <property type="entry name" value="INTEGRAL MEMBRANE PROTEIN-RELATED"/>
    <property type="match status" value="1"/>
</dbReference>
<keyword evidence="3 6" id="KW-0812">Transmembrane</keyword>
<evidence type="ECO:0000259" key="8">
    <source>
        <dbReference type="PROSITE" id="PS50234"/>
    </source>
</evidence>
<dbReference type="Proteomes" id="UP000808906">
    <property type="component" value="Unassembled WGS sequence"/>
</dbReference>
<evidence type="ECO:0000313" key="11">
    <source>
        <dbReference type="EMBL" id="NKW42483.1"/>
    </source>
</evidence>
<dbReference type="InterPro" id="IPR036465">
    <property type="entry name" value="vWFA_dom_sf"/>
</dbReference>
<dbReference type="InterPro" id="IPR002035">
    <property type="entry name" value="VWF_A"/>
</dbReference>
<dbReference type="EMBL" id="WVDC01000005">
    <property type="protein sequence ID" value="NKW42483.1"/>
    <property type="molecule type" value="Genomic_DNA"/>
</dbReference>
<feature type="transmembrane region" description="Helical" evidence="6">
    <location>
        <begin position="398"/>
        <end position="416"/>
    </location>
</feature>
<dbReference type="GO" id="GO:0005886">
    <property type="term" value="C:plasma membrane"/>
    <property type="evidence" value="ECO:0007669"/>
    <property type="project" value="UniProtKB-SubCell"/>
</dbReference>
<accession>A0A9Q4ZY21</accession>
<evidence type="ECO:0000256" key="6">
    <source>
        <dbReference type="SAM" id="Phobius"/>
    </source>
</evidence>
<comment type="caution">
    <text evidence="11">The sequence shown here is derived from an EMBL/GenBank/DDBJ whole genome shotgun (WGS) entry which is preliminary data.</text>
</comment>
<dbReference type="CDD" id="cd00198">
    <property type="entry name" value="vWFA"/>
    <property type="match status" value="1"/>
</dbReference>
<dbReference type="PANTHER" id="PTHR35007:SF1">
    <property type="entry name" value="PILUS ASSEMBLY PROTEIN"/>
    <property type="match status" value="1"/>
</dbReference>